<accession>A0A1A7XRR3</accession>
<proteinExistence type="predicted"/>
<name>A0A1A7XRR3_9TELE</name>
<reference evidence="1" key="1">
    <citation type="submission" date="2016-05" db="EMBL/GenBank/DDBJ databases">
        <authorList>
            <person name="Lavstsen T."/>
            <person name="Jespersen J.S."/>
        </authorList>
    </citation>
    <scope>NUCLEOTIDE SEQUENCE</scope>
    <source>
        <tissue evidence="1">Brain</tissue>
    </source>
</reference>
<reference evidence="1" key="2">
    <citation type="submission" date="2016-06" db="EMBL/GenBank/DDBJ databases">
        <title>The genome of a short-lived fish provides insights into sex chromosome evolution and the genetic control of aging.</title>
        <authorList>
            <person name="Reichwald K."/>
            <person name="Felder M."/>
            <person name="Petzold A."/>
            <person name="Koch P."/>
            <person name="Groth M."/>
            <person name="Platzer M."/>
        </authorList>
    </citation>
    <scope>NUCLEOTIDE SEQUENCE</scope>
    <source>
        <tissue evidence="1">Brain</tissue>
    </source>
</reference>
<dbReference type="AlphaFoldDB" id="A0A1A7XRR3"/>
<sequence length="60" mass="6679">LQAPCAHRHCGDNHPHHCHSHLHHGFMSALAEVPLPFFSTSVYVLSASICCILEHARQLI</sequence>
<feature type="non-terminal residue" evidence="1">
    <location>
        <position position="1"/>
    </location>
</feature>
<organism evidence="1">
    <name type="scientific">Iconisemion striatum</name>
    <dbReference type="NCBI Taxonomy" id="60296"/>
    <lineage>
        <taxon>Eukaryota</taxon>
        <taxon>Metazoa</taxon>
        <taxon>Chordata</taxon>
        <taxon>Craniata</taxon>
        <taxon>Vertebrata</taxon>
        <taxon>Euteleostomi</taxon>
        <taxon>Actinopterygii</taxon>
        <taxon>Neopterygii</taxon>
        <taxon>Teleostei</taxon>
        <taxon>Neoteleostei</taxon>
        <taxon>Acanthomorphata</taxon>
        <taxon>Ovalentaria</taxon>
        <taxon>Atherinomorphae</taxon>
        <taxon>Cyprinodontiformes</taxon>
        <taxon>Nothobranchiidae</taxon>
        <taxon>Iconisemion</taxon>
    </lineage>
</organism>
<dbReference type="EMBL" id="HADW01019298">
    <property type="protein sequence ID" value="SBP20698.1"/>
    <property type="molecule type" value="Transcribed_RNA"/>
</dbReference>
<evidence type="ECO:0000313" key="1">
    <source>
        <dbReference type="EMBL" id="SBP20698.1"/>
    </source>
</evidence>
<gene>
    <name evidence="1" type="primary">CU184872.1</name>
</gene>
<protein>
    <submittedName>
        <fullName evidence="1">KIAA1024</fullName>
    </submittedName>
</protein>